<organism evidence="1 2">
    <name type="scientific">Borrelia coriaceae ATCC 43381</name>
    <dbReference type="NCBI Taxonomy" id="1408429"/>
    <lineage>
        <taxon>Bacteria</taxon>
        <taxon>Pseudomonadati</taxon>
        <taxon>Spirochaetota</taxon>
        <taxon>Spirochaetia</taxon>
        <taxon>Spirochaetales</taxon>
        <taxon>Borreliaceae</taxon>
        <taxon>Borrelia</taxon>
    </lineage>
</organism>
<dbReference type="AlphaFoldDB" id="W5SV71"/>
<keyword evidence="2" id="KW-1185">Reference proteome</keyword>
<dbReference type="PATRIC" id="fig|1313292.3.peg.612"/>
<name>W5SV71_9SPIR</name>
<dbReference type="STRING" id="1313292.BCO_0057600"/>
<dbReference type="HOGENOM" id="CLU_2951125_0_0_12"/>
<gene>
    <name evidence="1" type="ORF">BCO_0057600</name>
</gene>
<evidence type="ECO:0000313" key="2">
    <source>
        <dbReference type="Proteomes" id="UP000019330"/>
    </source>
</evidence>
<keyword evidence="1" id="KW-0547">Nucleotide-binding</keyword>
<keyword evidence="1" id="KW-0067">ATP-binding</keyword>
<sequence>MILVNDEVRKTTLLELVSGLLSSLTREVLFYSLKVFLWNPLNLVNWFFCLEILTCPMFL</sequence>
<accession>W5SV71</accession>
<evidence type="ECO:0000313" key="1">
    <source>
        <dbReference type="EMBL" id="AHH10757.1"/>
    </source>
</evidence>
<dbReference type="Proteomes" id="UP000019330">
    <property type="component" value="Chromosome"/>
</dbReference>
<dbReference type="EMBL" id="CP005745">
    <property type="protein sequence ID" value="AHH10757.1"/>
    <property type="molecule type" value="Genomic_DNA"/>
</dbReference>
<reference evidence="1" key="1">
    <citation type="submission" date="2013-04" db="EMBL/GenBank/DDBJ databases">
        <title>Comparative Genomics of Relapsing Fever Spirochetes.</title>
        <authorList>
            <person name="Schwan T.G."/>
            <person name="Raffel S.J."/>
            <person name="Porcella S.F."/>
            <person name="Martens C.A."/>
            <person name="Bruno D.P."/>
            <person name="Ricklefs S.M."/>
            <person name="Barbian K.B."/>
        </authorList>
    </citation>
    <scope>NUCLEOTIDE SEQUENCE [LARGE SCALE GENOMIC DNA]</scope>
    <source>
        <strain evidence="1">Co53</strain>
    </source>
</reference>
<dbReference type="GO" id="GO:0005524">
    <property type="term" value="F:ATP binding"/>
    <property type="evidence" value="ECO:0007669"/>
    <property type="project" value="UniProtKB-KW"/>
</dbReference>
<proteinExistence type="predicted"/>
<protein>
    <submittedName>
        <fullName evidence="1">ABC transporter ATP-binding protein</fullName>
    </submittedName>
</protein>